<dbReference type="InterPro" id="IPR021899">
    <property type="entry name" value="DUF3511"/>
</dbReference>
<protein>
    <submittedName>
        <fullName evidence="1">Uncharacterized protein</fullName>
    </submittedName>
</protein>
<dbReference type="PANTHER" id="PTHR33193">
    <property type="entry name" value="DOMAIN PROTEIN, PUTATIVE (DUF3511)-RELATED"/>
    <property type="match status" value="1"/>
</dbReference>
<dbReference type="Proteomes" id="UP001314170">
    <property type="component" value="Unassembled WGS sequence"/>
</dbReference>
<gene>
    <name evidence="1" type="ORF">DCAF_LOCUS27169</name>
</gene>
<sequence length="138" mass="15788">MENFRSKSCREGRIEMEGYHGGKGEPTNMQDLRSYSVSYAVSVQPNQLGKEVKIKKGKSNLGSSSKSWSFNDPELRRKRRVANYKVYAMEGKMKGSFRKSFRWIKDTCTQVVYGWRLDSSGHGIFALWSPNLVHAICP</sequence>
<reference evidence="1 2" key="1">
    <citation type="submission" date="2024-01" db="EMBL/GenBank/DDBJ databases">
        <authorList>
            <person name="Waweru B."/>
        </authorList>
    </citation>
    <scope>NUCLEOTIDE SEQUENCE [LARGE SCALE GENOMIC DNA]</scope>
</reference>
<organism evidence="1 2">
    <name type="scientific">Dovyalis caffra</name>
    <dbReference type="NCBI Taxonomy" id="77055"/>
    <lineage>
        <taxon>Eukaryota</taxon>
        <taxon>Viridiplantae</taxon>
        <taxon>Streptophyta</taxon>
        <taxon>Embryophyta</taxon>
        <taxon>Tracheophyta</taxon>
        <taxon>Spermatophyta</taxon>
        <taxon>Magnoliopsida</taxon>
        <taxon>eudicotyledons</taxon>
        <taxon>Gunneridae</taxon>
        <taxon>Pentapetalae</taxon>
        <taxon>rosids</taxon>
        <taxon>fabids</taxon>
        <taxon>Malpighiales</taxon>
        <taxon>Salicaceae</taxon>
        <taxon>Flacourtieae</taxon>
        <taxon>Dovyalis</taxon>
    </lineage>
</organism>
<evidence type="ECO:0000313" key="2">
    <source>
        <dbReference type="Proteomes" id="UP001314170"/>
    </source>
</evidence>
<name>A0AAV1SVM4_9ROSI</name>
<dbReference type="PANTHER" id="PTHR33193:SF43">
    <property type="entry name" value="TRANSMEMBRANE PROTEIN DDB_G0273707_DDB_G0273361-LIKE"/>
    <property type="match status" value="1"/>
</dbReference>
<evidence type="ECO:0000313" key="1">
    <source>
        <dbReference type="EMBL" id="CAK7356888.1"/>
    </source>
</evidence>
<dbReference type="EMBL" id="CAWUPB010001197">
    <property type="protein sequence ID" value="CAK7356888.1"/>
    <property type="molecule type" value="Genomic_DNA"/>
</dbReference>
<dbReference type="Pfam" id="PF12023">
    <property type="entry name" value="DUF3511"/>
    <property type="match status" value="1"/>
</dbReference>
<proteinExistence type="predicted"/>
<comment type="caution">
    <text evidence="1">The sequence shown here is derived from an EMBL/GenBank/DDBJ whole genome shotgun (WGS) entry which is preliminary data.</text>
</comment>
<accession>A0AAV1SVM4</accession>
<dbReference type="AlphaFoldDB" id="A0AAV1SVM4"/>
<keyword evidence="2" id="KW-1185">Reference proteome</keyword>